<dbReference type="InterPro" id="IPR004937">
    <property type="entry name" value="Urea_transporter"/>
</dbReference>
<evidence type="ECO:0000256" key="3">
    <source>
        <dbReference type="ARBA" id="ARBA00022475"/>
    </source>
</evidence>
<dbReference type="EMBL" id="CP030041">
    <property type="protein sequence ID" value="AWW28665.1"/>
    <property type="molecule type" value="Genomic_DNA"/>
</dbReference>
<dbReference type="AlphaFoldDB" id="A0A2Z4ID20"/>
<gene>
    <name evidence="10" type="ORF">DN752_00080</name>
</gene>
<evidence type="ECO:0000256" key="6">
    <source>
        <dbReference type="ARBA" id="ARBA00023136"/>
    </source>
</evidence>
<evidence type="ECO:0000256" key="7">
    <source>
        <dbReference type="PIRSR" id="PIRSR016502-1"/>
    </source>
</evidence>
<evidence type="ECO:0000256" key="2">
    <source>
        <dbReference type="ARBA" id="ARBA00005914"/>
    </source>
</evidence>
<reference evidence="10 11" key="1">
    <citation type="submission" date="2018-06" db="EMBL/GenBank/DDBJ databases">
        <title>Echinicola strongylocentroti sp. nov., isolated from a sea urchin Strongylocentrotus intermedius.</title>
        <authorList>
            <person name="Bae S.S."/>
        </authorList>
    </citation>
    <scope>NUCLEOTIDE SEQUENCE [LARGE SCALE GENOMIC DNA]</scope>
    <source>
        <strain evidence="10 11">MEBiC08714</strain>
    </source>
</reference>
<feature type="transmembrane region" description="Helical" evidence="9">
    <location>
        <begin position="296"/>
        <end position="312"/>
    </location>
</feature>
<evidence type="ECO:0000256" key="8">
    <source>
        <dbReference type="SAM" id="MobiDB-lite"/>
    </source>
</evidence>
<accession>A0A2Z4ID20</accession>
<feature type="transmembrane region" description="Helical" evidence="9">
    <location>
        <begin position="92"/>
        <end position="113"/>
    </location>
</feature>
<feature type="transmembrane region" description="Helical" evidence="9">
    <location>
        <begin position="68"/>
        <end position="86"/>
    </location>
</feature>
<dbReference type="RefSeq" id="WP_112782087.1">
    <property type="nucleotide sequence ID" value="NZ_CP030041.1"/>
</dbReference>
<evidence type="ECO:0000256" key="9">
    <source>
        <dbReference type="SAM" id="Phobius"/>
    </source>
</evidence>
<dbReference type="InterPro" id="IPR016024">
    <property type="entry name" value="ARM-type_fold"/>
</dbReference>
<comment type="subcellular location">
    <subcellularLocation>
        <location evidence="1">Cell membrane</location>
        <topology evidence="1">Multi-pass membrane protein</topology>
    </subcellularLocation>
</comment>
<dbReference type="PANTHER" id="PTHR10464:SF4">
    <property type="entry name" value="UREA TRANSPORTER"/>
    <property type="match status" value="1"/>
</dbReference>
<keyword evidence="5 9" id="KW-1133">Transmembrane helix</keyword>
<name>A0A2Z4ID20_9BACT</name>
<feature type="region of interest" description="Disordered" evidence="8">
    <location>
        <begin position="169"/>
        <end position="194"/>
    </location>
</feature>
<organism evidence="10 11">
    <name type="scientific">Echinicola strongylocentroti</name>
    <dbReference type="NCBI Taxonomy" id="1795355"/>
    <lineage>
        <taxon>Bacteria</taxon>
        <taxon>Pseudomonadati</taxon>
        <taxon>Bacteroidota</taxon>
        <taxon>Cytophagia</taxon>
        <taxon>Cytophagales</taxon>
        <taxon>Cyclobacteriaceae</taxon>
        <taxon>Echinicola</taxon>
    </lineage>
</organism>
<dbReference type="KEGG" id="est:DN752_00080"/>
<feature type="transmembrane region" description="Helical" evidence="9">
    <location>
        <begin position="247"/>
        <end position="265"/>
    </location>
</feature>
<feature type="transmembrane region" description="Helical" evidence="9">
    <location>
        <begin position="120"/>
        <end position="139"/>
    </location>
</feature>
<feature type="transmembrane region" description="Helical" evidence="9">
    <location>
        <begin position="224"/>
        <end position="242"/>
    </location>
</feature>
<dbReference type="SUPFAM" id="SSF48371">
    <property type="entry name" value="ARM repeat"/>
    <property type="match status" value="1"/>
</dbReference>
<keyword evidence="3" id="KW-1003">Cell membrane</keyword>
<dbReference type="Pfam" id="PF03253">
    <property type="entry name" value="UT"/>
    <property type="match status" value="2"/>
</dbReference>
<keyword evidence="6 9" id="KW-0472">Membrane</keyword>
<evidence type="ECO:0000256" key="4">
    <source>
        <dbReference type="ARBA" id="ARBA00022692"/>
    </source>
</evidence>
<keyword evidence="11" id="KW-1185">Reference proteome</keyword>
<dbReference type="Proteomes" id="UP000248688">
    <property type="component" value="Chromosome"/>
</dbReference>
<feature type="compositionally biased region" description="Acidic residues" evidence="8">
    <location>
        <begin position="178"/>
        <end position="194"/>
    </location>
</feature>
<dbReference type="PANTHER" id="PTHR10464">
    <property type="entry name" value="UREA TRANSPORTER"/>
    <property type="match status" value="1"/>
</dbReference>
<feature type="site" description="Important for channel permeability" evidence="7">
    <location>
        <position position="322"/>
    </location>
</feature>
<evidence type="ECO:0000313" key="10">
    <source>
        <dbReference type="EMBL" id="AWW28665.1"/>
    </source>
</evidence>
<proteinExistence type="inferred from homology"/>
<dbReference type="Gene3D" id="1.10.3430.10">
    <property type="entry name" value="Ammonium transporter AmtB like domains"/>
    <property type="match status" value="2"/>
</dbReference>
<protein>
    <recommendedName>
        <fullName evidence="12">Urea transporter</fullName>
    </recommendedName>
</protein>
<dbReference type="GO" id="GO:0005886">
    <property type="term" value="C:plasma membrane"/>
    <property type="evidence" value="ECO:0007669"/>
    <property type="project" value="UniProtKB-SubCell"/>
</dbReference>
<evidence type="ECO:0008006" key="12">
    <source>
        <dbReference type="Google" id="ProtNLM"/>
    </source>
</evidence>
<dbReference type="OrthoDB" id="279428at2"/>
<evidence type="ECO:0000256" key="5">
    <source>
        <dbReference type="ARBA" id="ARBA00022989"/>
    </source>
</evidence>
<keyword evidence="4 9" id="KW-0812">Transmembrane</keyword>
<evidence type="ECO:0000256" key="1">
    <source>
        <dbReference type="ARBA" id="ARBA00004651"/>
    </source>
</evidence>
<dbReference type="PIRSF" id="PIRSF016502">
    <property type="entry name" value="Urea_transporter"/>
    <property type="match status" value="1"/>
</dbReference>
<dbReference type="GO" id="GO:0015204">
    <property type="term" value="F:urea transmembrane transporter activity"/>
    <property type="evidence" value="ECO:0007669"/>
    <property type="project" value="InterPro"/>
</dbReference>
<sequence length="343" mass="38089">MKSQKIIFFIKSFLKGIGQIMLQDSMITGLFFLVGVLFSSLEMGLGLILGTLVGTLLGYTFKGYHKELGMGLYGFNGALVGTAAIFGLGMNYVSILVLIAGSILATYLMHFAIKKSWSVFTFPFILASWLLISLLGSPIKDALIQKDSVLEKMEASQVNTQEINGIYSDESHEYHDKDDDDSDDEDDDEDDEEDFLEQWEDRLEDVEDLREDEFFNSLQSYGQVIFQGSLLTGLFCLLGVYYNKPIAAIYGVFGSILAILVAHILQVENKAIYEGLMGFNAVLCAITFAGTGRRDGFAVVVSCSLSVIIYITMQGMGIPQYTFPFVLGTWLMLLIQKIPFPKI</sequence>
<comment type="similarity">
    <text evidence="2">Belongs to the urea transporter family.</text>
</comment>
<dbReference type="InterPro" id="IPR029020">
    <property type="entry name" value="Ammonium/urea_transptr"/>
</dbReference>
<evidence type="ECO:0000313" key="11">
    <source>
        <dbReference type="Proteomes" id="UP000248688"/>
    </source>
</evidence>